<dbReference type="EMBL" id="QENY01000005">
    <property type="protein sequence ID" value="PVX56968.1"/>
    <property type="molecule type" value="Genomic_DNA"/>
</dbReference>
<feature type="transmembrane region" description="Helical" evidence="1">
    <location>
        <begin position="27"/>
        <end position="48"/>
    </location>
</feature>
<keyword evidence="1" id="KW-0812">Transmembrane</keyword>
<reference evidence="2 3" key="1">
    <citation type="submission" date="2018-05" db="EMBL/GenBank/DDBJ databases">
        <title>Genomic Encyclopedia of Type Strains, Phase IV (KMG-IV): sequencing the most valuable type-strain genomes for metagenomic binning, comparative biology and taxonomic classification.</title>
        <authorList>
            <person name="Goeker M."/>
        </authorList>
    </citation>
    <scope>NUCLEOTIDE SEQUENCE [LARGE SCALE GENOMIC DNA]</scope>
    <source>
        <strain evidence="2 3">DSM 100333</strain>
    </source>
</reference>
<dbReference type="AlphaFoldDB" id="A0A2U0UH46"/>
<evidence type="ECO:0000313" key="2">
    <source>
        <dbReference type="EMBL" id="PVX56968.1"/>
    </source>
</evidence>
<sequence length="59" mass="6799">MPVSDKGLFDIYYFFLNNRYKTDVSSIFLLTLHYTSLAIMSLSSWGMADEAWAHGETRS</sequence>
<evidence type="ECO:0000313" key="3">
    <source>
        <dbReference type="Proteomes" id="UP000245870"/>
    </source>
</evidence>
<dbReference type="Proteomes" id="UP000245870">
    <property type="component" value="Unassembled WGS sequence"/>
</dbReference>
<protein>
    <submittedName>
        <fullName evidence="2">Uncharacterized protein</fullName>
    </submittedName>
</protein>
<gene>
    <name evidence="2" type="ORF">C7379_10589</name>
</gene>
<keyword evidence="1" id="KW-0472">Membrane</keyword>
<accession>A0A2U0UH46</accession>
<evidence type="ECO:0000256" key="1">
    <source>
        <dbReference type="SAM" id="Phobius"/>
    </source>
</evidence>
<proteinExistence type="predicted"/>
<name>A0A2U0UH46_9BACT</name>
<comment type="caution">
    <text evidence="2">The sequence shown here is derived from an EMBL/GenBank/DDBJ whole genome shotgun (WGS) entry which is preliminary data.</text>
</comment>
<keyword evidence="1" id="KW-1133">Transmembrane helix</keyword>
<keyword evidence="3" id="KW-1185">Reference proteome</keyword>
<organism evidence="2 3">
    <name type="scientific">Hallella colorans</name>
    <dbReference type="NCBI Taxonomy" id="1703337"/>
    <lineage>
        <taxon>Bacteria</taxon>
        <taxon>Pseudomonadati</taxon>
        <taxon>Bacteroidota</taxon>
        <taxon>Bacteroidia</taxon>
        <taxon>Bacteroidales</taxon>
        <taxon>Prevotellaceae</taxon>
        <taxon>Hallella</taxon>
    </lineage>
</organism>